<dbReference type="OMA" id="AEFDFFC"/>
<evidence type="ECO:0000313" key="3">
    <source>
        <dbReference type="Proteomes" id="UP000012174"/>
    </source>
</evidence>
<proteinExistence type="predicted"/>
<dbReference type="HOGENOM" id="CLU_096894_3_0_1"/>
<dbReference type="OrthoDB" id="2507450at2759"/>
<feature type="signal peptide" evidence="1">
    <location>
        <begin position="1"/>
        <end position="33"/>
    </location>
</feature>
<sequence>MHHRAATSPPPLALPLLLLAGLATTMMAPVVRAAASDFDFAHEVQRDFKMGLFPRQSTLNLQTFTGALGGFAAAAISQSSDPERPFEVDGETFTDSLSAVNRACDNQFQECQQEANANQDTAGFAVGDCDVQNIDCKSAGMAGTPTSFPTLTSSNAEFDFFCEE</sequence>
<dbReference type="KEGG" id="ela:UCREL1_10703"/>
<name>M7SDV4_EUTLA</name>
<dbReference type="EMBL" id="KB707437">
    <property type="protein sequence ID" value="EMR62352.1"/>
    <property type="molecule type" value="Genomic_DNA"/>
</dbReference>
<protein>
    <recommendedName>
        <fullName evidence="4">Neurofilament medium polypeptide protein</fullName>
    </recommendedName>
</protein>
<keyword evidence="3" id="KW-1185">Reference proteome</keyword>
<evidence type="ECO:0008006" key="4">
    <source>
        <dbReference type="Google" id="ProtNLM"/>
    </source>
</evidence>
<dbReference type="STRING" id="1287681.M7SDV4"/>
<accession>M7SDV4</accession>
<dbReference type="eggNOG" id="ENOG502SWNU">
    <property type="taxonomic scope" value="Eukaryota"/>
</dbReference>
<feature type="chain" id="PRO_5004084788" description="Neurofilament medium polypeptide protein" evidence="1">
    <location>
        <begin position="34"/>
        <end position="164"/>
    </location>
</feature>
<evidence type="ECO:0000313" key="2">
    <source>
        <dbReference type="EMBL" id="EMR62352.1"/>
    </source>
</evidence>
<keyword evidence="1" id="KW-0732">Signal</keyword>
<evidence type="ECO:0000256" key="1">
    <source>
        <dbReference type="SAM" id="SignalP"/>
    </source>
</evidence>
<reference evidence="3" key="1">
    <citation type="journal article" date="2013" name="Genome Announc.">
        <title>Draft genome sequence of the grapevine dieback fungus Eutypa lata UCR-EL1.</title>
        <authorList>
            <person name="Blanco-Ulate B."/>
            <person name="Rolshausen P.E."/>
            <person name="Cantu D."/>
        </authorList>
    </citation>
    <scope>NUCLEOTIDE SEQUENCE [LARGE SCALE GENOMIC DNA]</scope>
    <source>
        <strain evidence="3">UCR-EL1</strain>
    </source>
</reference>
<dbReference type="Proteomes" id="UP000012174">
    <property type="component" value="Unassembled WGS sequence"/>
</dbReference>
<gene>
    <name evidence="2" type="ORF">UCREL1_10703</name>
</gene>
<dbReference type="AlphaFoldDB" id="M7SDV4"/>
<organism evidence="2 3">
    <name type="scientific">Eutypa lata (strain UCR-EL1)</name>
    <name type="common">Grapevine dieback disease fungus</name>
    <name type="synonym">Eutypa armeniacae</name>
    <dbReference type="NCBI Taxonomy" id="1287681"/>
    <lineage>
        <taxon>Eukaryota</taxon>
        <taxon>Fungi</taxon>
        <taxon>Dikarya</taxon>
        <taxon>Ascomycota</taxon>
        <taxon>Pezizomycotina</taxon>
        <taxon>Sordariomycetes</taxon>
        <taxon>Xylariomycetidae</taxon>
        <taxon>Xylariales</taxon>
        <taxon>Diatrypaceae</taxon>
        <taxon>Eutypa</taxon>
    </lineage>
</organism>